<proteinExistence type="inferred from homology"/>
<evidence type="ECO:0000256" key="5">
    <source>
        <dbReference type="ARBA" id="ARBA00047658"/>
    </source>
</evidence>
<keyword evidence="3 6" id="KW-0808">Transferase</keyword>
<evidence type="ECO:0000256" key="6">
    <source>
        <dbReference type="RuleBase" id="RU367120"/>
    </source>
</evidence>
<dbReference type="GO" id="GO:0005968">
    <property type="term" value="C:Rab-protein geranylgeranyltransferase complex"/>
    <property type="evidence" value="ECO:0007669"/>
    <property type="project" value="TreeGrafter"/>
</dbReference>
<evidence type="ECO:0000313" key="7">
    <source>
        <dbReference type="EMBL" id="KCV70187.1"/>
    </source>
</evidence>
<dbReference type="PANTHER" id="PTHR11129">
    <property type="entry name" value="PROTEIN FARNESYLTRANSFERASE ALPHA SUBUNIT/RAB GERANYLGERANYL TRANSFERASE ALPHA SUBUNIT"/>
    <property type="match status" value="1"/>
</dbReference>
<dbReference type="Proteomes" id="UP000030693">
    <property type="component" value="Unassembled WGS sequence"/>
</dbReference>
<dbReference type="OMA" id="TNAMFTD"/>
<dbReference type="Pfam" id="PF01239">
    <property type="entry name" value="PPTA"/>
    <property type="match status" value="5"/>
</dbReference>
<evidence type="ECO:0000256" key="3">
    <source>
        <dbReference type="ARBA" id="ARBA00022679"/>
    </source>
</evidence>
<dbReference type="GO" id="GO:0097354">
    <property type="term" value="P:prenylation"/>
    <property type="evidence" value="ECO:0007669"/>
    <property type="project" value="UniProtKB-UniRule"/>
</dbReference>
<comment type="function">
    <text evidence="6">Catalyzes the transfer of a geranyl-geranyl moiety from geranyl-geranyl pyrophosphate to cysteines occuring in specific C-terminal amino acid sequences.</text>
</comment>
<evidence type="ECO:0000256" key="1">
    <source>
        <dbReference type="ARBA" id="ARBA00006734"/>
    </source>
</evidence>
<dbReference type="Gene3D" id="1.25.40.120">
    <property type="entry name" value="Protein prenylyltransferase"/>
    <property type="match status" value="1"/>
</dbReference>
<dbReference type="STRING" id="691883.A0A058Z9I8"/>
<dbReference type="InterPro" id="IPR002088">
    <property type="entry name" value="Prenyl_trans_a"/>
</dbReference>
<reference evidence="7" key="1">
    <citation type="submission" date="2013-04" db="EMBL/GenBank/DDBJ databases">
        <title>The Genome Sequence of Fonticula alba ATCC 38817.</title>
        <authorList>
            <consortium name="The Broad Institute Genomics Platform"/>
            <person name="Russ C."/>
            <person name="Cuomo C."/>
            <person name="Burger G."/>
            <person name="Gray M.W."/>
            <person name="Holland P.W.H."/>
            <person name="King N."/>
            <person name="Lang F.B.F."/>
            <person name="Roger A.J."/>
            <person name="Ruiz-Trillo I."/>
            <person name="Brown M."/>
            <person name="Walker B."/>
            <person name="Young S."/>
            <person name="Zeng Q."/>
            <person name="Gargeya S."/>
            <person name="Fitzgerald M."/>
            <person name="Haas B."/>
            <person name="Abouelleil A."/>
            <person name="Allen A.W."/>
            <person name="Alvarado L."/>
            <person name="Arachchi H.M."/>
            <person name="Berlin A.M."/>
            <person name="Chapman S.B."/>
            <person name="Gainer-Dewar J."/>
            <person name="Goldberg J."/>
            <person name="Griggs A."/>
            <person name="Gujja S."/>
            <person name="Hansen M."/>
            <person name="Howarth C."/>
            <person name="Imamovic A."/>
            <person name="Ireland A."/>
            <person name="Larimer J."/>
            <person name="McCowan C."/>
            <person name="Murphy C."/>
            <person name="Pearson M."/>
            <person name="Poon T.W."/>
            <person name="Priest M."/>
            <person name="Roberts A."/>
            <person name="Saif S."/>
            <person name="Shea T."/>
            <person name="Sisk P."/>
            <person name="Sykes S."/>
            <person name="Wortman J."/>
            <person name="Nusbaum C."/>
            <person name="Birren B."/>
        </authorList>
    </citation>
    <scope>NUCLEOTIDE SEQUENCE [LARGE SCALE GENOMIC DNA]</scope>
    <source>
        <strain evidence="7">ATCC 38817</strain>
    </source>
</reference>
<organism evidence="7">
    <name type="scientific">Fonticula alba</name>
    <name type="common">Slime mold</name>
    <dbReference type="NCBI Taxonomy" id="691883"/>
    <lineage>
        <taxon>Eukaryota</taxon>
        <taxon>Rotosphaerida</taxon>
        <taxon>Fonticulaceae</taxon>
        <taxon>Fonticula</taxon>
    </lineage>
</organism>
<name>A0A058Z9I8_FONAL</name>
<dbReference type="GeneID" id="20528370"/>
<protein>
    <recommendedName>
        <fullName evidence="6">Geranylgeranyl transferase type-2 subunit alpha</fullName>
        <ecNumber evidence="6">2.5.1.60</ecNumber>
    </recommendedName>
    <alternativeName>
        <fullName evidence="6">Geranylgeranyl transferase type II subunit alpha</fullName>
    </alternativeName>
</protein>
<dbReference type="RefSeq" id="XP_009495793.1">
    <property type="nucleotide sequence ID" value="XM_009497518.1"/>
</dbReference>
<comment type="catalytic activity">
    <reaction evidence="5 6">
        <text>geranylgeranyl diphosphate + L-cysteinyl-[protein] = S-geranylgeranyl-L-cysteinyl-[protein] + diphosphate</text>
        <dbReference type="Rhea" id="RHEA:21240"/>
        <dbReference type="Rhea" id="RHEA-COMP:10131"/>
        <dbReference type="Rhea" id="RHEA-COMP:11537"/>
        <dbReference type="ChEBI" id="CHEBI:29950"/>
        <dbReference type="ChEBI" id="CHEBI:33019"/>
        <dbReference type="ChEBI" id="CHEBI:57533"/>
        <dbReference type="ChEBI" id="CHEBI:86021"/>
        <dbReference type="EC" id="2.5.1.60"/>
    </reaction>
</comment>
<sequence>MHGVRRERLTAAAAKIKREATEKKIANYQEVAVAFFDLRKAQCATVEPETSLRVTYDLLDLNPELNTAWNYRRDAFCRLFDIPLAGTKEVTYPELAPATSMDARKELIEQELRGIVGRIRAFPKSYWVWHHRVWVICCLVLGIPAQGATSERLGGVLAPMTVDATNVTPSPAGYTPEEQLALLQKEQHLCKEMLRLDDRNFHCWDYRRFVVSQLARLTQADRATGLAEVYQAEFDFTRSKLADNFSNYSAFHLRTRLLPALGMQLDAEFELVNNANFTEPNDQSPWFYLRWLLSQVQADPNAKTILREQLDNLEQLIELEPECKWPVLFFALVAQKLVLFSSETDAAALTQAANLRLTELEQMDSLRAGYYHDLQST</sequence>
<dbReference type="PROSITE" id="PS51147">
    <property type="entry name" value="PFTA"/>
    <property type="match status" value="4"/>
</dbReference>
<keyword evidence="8" id="KW-1185">Reference proteome</keyword>
<accession>A0A058Z9I8</accession>
<evidence type="ECO:0000256" key="2">
    <source>
        <dbReference type="ARBA" id="ARBA00022602"/>
    </source>
</evidence>
<dbReference type="EC" id="2.5.1.60" evidence="6"/>
<dbReference type="SUPFAM" id="SSF48439">
    <property type="entry name" value="Protein prenylyltransferase"/>
    <property type="match status" value="1"/>
</dbReference>
<comment type="similarity">
    <text evidence="1 6">Belongs to the protein prenyltransferase subunit alpha family.</text>
</comment>
<dbReference type="AlphaFoldDB" id="A0A058Z9I8"/>
<evidence type="ECO:0000256" key="4">
    <source>
        <dbReference type="ARBA" id="ARBA00022737"/>
    </source>
</evidence>
<dbReference type="OrthoDB" id="1658at2759"/>
<dbReference type="EMBL" id="KB932205">
    <property type="protein sequence ID" value="KCV70187.1"/>
    <property type="molecule type" value="Genomic_DNA"/>
</dbReference>
<keyword evidence="2 6" id="KW-0637">Prenyltransferase</keyword>
<dbReference type="eggNOG" id="KOG0529">
    <property type="taxonomic scope" value="Eukaryota"/>
</dbReference>
<dbReference type="GO" id="GO:0004663">
    <property type="term" value="F:Rab geranylgeranyltransferase activity"/>
    <property type="evidence" value="ECO:0007669"/>
    <property type="project" value="UniProtKB-UniRule"/>
</dbReference>
<keyword evidence="4" id="KW-0677">Repeat</keyword>
<dbReference type="PANTHER" id="PTHR11129:SF2">
    <property type="entry name" value="GERANYLGERANYL TRANSFERASE TYPE-2 SUBUNIT ALPHA"/>
    <property type="match status" value="1"/>
</dbReference>
<evidence type="ECO:0000313" key="8">
    <source>
        <dbReference type="Proteomes" id="UP000030693"/>
    </source>
</evidence>
<gene>
    <name evidence="7" type="ORF">H696_03645</name>
</gene>